<dbReference type="OrthoDB" id="4828421at2"/>
<name>A0A561EJS2_9ACTN</name>
<keyword evidence="2" id="KW-1185">Reference proteome</keyword>
<evidence type="ECO:0000313" key="1">
    <source>
        <dbReference type="EMBL" id="TWE15867.1"/>
    </source>
</evidence>
<protein>
    <submittedName>
        <fullName evidence="1">Uncharacterized protein</fullName>
    </submittedName>
</protein>
<dbReference type="Proteomes" id="UP000318416">
    <property type="component" value="Unassembled WGS sequence"/>
</dbReference>
<comment type="caution">
    <text evidence="1">The sequence shown here is derived from an EMBL/GenBank/DDBJ whole genome shotgun (WGS) entry which is preliminary data.</text>
</comment>
<evidence type="ECO:0000313" key="2">
    <source>
        <dbReference type="Proteomes" id="UP000318416"/>
    </source>
</evidence>
<dbReference type="EMBL" id="VIVR01000001">
    <property type="protein sequence ID" value="TWE15867.1"/>
    <property type="molecule type" value="Genomic_DNA"/>
</dbReference>
<gene>
    <name evidence="1" type="ORF">FB465_0815</name>
</gene>
<sequence>MRYEFRVTGVVSEALAEAFPELDRSALPDQTLFVGRIIDEAHLYGLLVRFQSLGLRVLEMRQVFE</sequence>
<proteinExistence type="predicted"/>
<reference evidence="1 2" key="1">
    <citation type="submission" date="2019-06" db="EMBL/GenBank/DDBJ databases">
        <title>Sequencing the genomes of 1000 actinobacteria strains.</title>
        <authorList>
            <person name="Klenk H.-P."/>
        </authorList>
    </citation>
    <scope>NUCLEOTIDE SEQUENCE [LARGE SCALE GENOMIC DNA]</scope>
    <source>
        <strain evidence="1 2">DSM 41649</strain>
    </source>
</reference>
<organism evidence="1 2">
    <name type="scientific">Kitasatospora atroaurantiaca</name>
    <dbReference type="NCBI Taxonomy" id="285545"/>
    <lineage>
        <taxon>Bacteria</taxon>
        <taxon>Bacillati</taxon>
        <taxon>Actinomycetota</taxon>
        <taxon>Actinomycetes</taxon>
        <taxon>Kitasatosporales</taxon>
        <taxon>Streptomycetaceae</taxon>
        <taxon>Kitasatospora</taxon>
    </lineage>
</organism>
<dbReference type="RefSeq" id="WP_145787625.1">
    <property type="nucleotide sequence ID" value="NZ_BAAABR010000027.1"/>
</dbReference>
<accession>A0A561EJS2</accession>
<dbReference type="AlphaFoldDB" id="A0A561EJS2"/>